<dbReference type="Proteomes" id="UP000095200">
    <property type="component" value="Unassembled WGS sequence"/>
</dbReference>
<evidence type="ECO:0000256" key="3">
    <source>
        <dbReference type="ARBA" id="ARBA00006577"/>
    </source>
</evidence>
<keyword evidence="7 9" id="KW-0413">Isomerase</keyword>
<dbReference type="RefSeq" id="WP_069856952.1">
    <property type="nucleotide sequence ID" value="NZ_BDFE01000004.1"/>
</dbReference>
<dbReference type="InterPro" id="IPR006058">
    <property type="entry name" value="2Fe2S_fd_BS"/>
</dbReference>
<name>A0A194ADN9_9BACT</name>
<evidence type="ECO:0000256" key="7">
    <source>
        <dbReference type="ARBA" id="ARBA00023235"/>
    </source>
</evidence>
<dbReference type="InterPro" id="IPR001179">
    <property type="entry name" value="PPIase_FKBP_dom"/>
</dbReference>
<keyword evidence="5 9" id="KW-0697">Rotamase</keyword>
<keyword evidence="13" id="KW-1185">Reference proteome</keyword>
<protein>
    <recommendedName>
        <fullName evidence="10">Peptidyl-prolyl cis-trans isomerase</fullName>
        <ecNumber evidence="10">5.2.1.8</ecNumber>
    </recommendedName>
</protein>
<gene>
    <name evidence="12" type="ORF">DPF_0140</name>
</gene>
<dbReference type="PROSITE" id="PS50059">
    <property type="entry name" value="FKBP_PPIASE"/>
    <property type="match status" value="1"/>
</dbReference>
<accession>A0A194ADN9</accession>
<evidence type="ECO:0000256" key="1">
    <source>
        <dbReference type="ARBA" id="ARBA00000971"/>
    </source>
</evidence>
<dbReference type="PANTHER" id="PTHR47861:SF3">
    <property type="entry name" value="FKBP-TYPE PEPTIDYL-PROLYL CIS-TRANS ISOMERASE SLYD"/>
    <property type="match status" value="1"/>
</dbReference>
<dbReference type="EC" id="5.2.1.8" evidence="10"/>
<evidence type="ECO:0000256" key="6">
    <source>
        <dbReference type="ARBA" id="ARBA00023186"/>
    </source>
</evidence>
<evidence type="ECO:0000256" key="10">
    <source>
        <dbReference type="RuleBase" id="RU003915"/>
    </source>
</evidence>
<evidence type="ECO:0000259" key="11">
    <source>
        <dbReference type="PROSITE" id="PS50059"/>
    </source>
</evidence>
<evidence type="ECO:0000256" key="5">
    <source>
        <dbReference type="ARBA" id="ARBA00023110"/>
    </source>
</evidence>
<keyword evidence="6" id="KW-0143">Chaperone</keyword>
<dbReference type="Gene3D" id="3.10.50.40">
    <property type="match status" value="1"/>
</dbReference>
<evidence type="ECO:0000256" key="2">
    <source>
        <dbReference type="ARBA" id="ARBA00004496"/>
    </source>
</evidence>
<evidence type="ECO:0000256" key="8">
    <source>
        <dbReference type="ARBA" id="ARBA00037071"/>
    </source>
</evidence>
<dbReference type="OrthoDB" id="9808891at2"/>
<dbReference type="GO" id="GO:0051537">
    <property type="term" value="F:2 iron, 2 sulfur cluster binding"/>
    <property type="evidence" value="ECO:0007669"/>
    <property type="project" value="InterPro"/>
</dbReference>
<dbReference type="SUPFAM" id="SSF54534">
    <property type="entry name" value="FKBP-like"/>
    <property type="match status" value="1"/>
</dbReference>
<proteinExistence type="inferred from homology"/>
<reference evidence="13" key="1">
    <citation type="submission" date="2016-06" db="EMBL/GenBank/DDBJ databases">
        <title>Draft genome sequence of Desulfoplanes formicivorans strain Pf12B.</title>
        <authorList>
            <person name="Watanabe M."/>
            <person name="Kojima H."/>
            <person name="Fukui M."/>
        </authorList>
    </citation>
    <scope>NUCLEOTIDE SEQUENCE [LARGE SCALE GENOMIC DNA]</scope>
    <source>
        <strain evidence="13">Pf12B</strain>
    </source>
</reference>
<feature type="domain" description="PPIase FKBP-type" evidence="11">
    <location>
        <begin position="7"/>
        <end position="88"/>
    </location>
</feature>
<comment type="similarity">
    <text evidence="3 10">Belongs to the FKBP-type PPIase family.</text>
</comment>
<dbReference type="GO" id="GO:0003755">
    <property type="term" value="F:peptidyl-prolyl cis-trans isomerase activity"/>
    <property type="evidence" value="ECO:0007669"/>
    <property type="project" value="UniProtKB-UniRule"/>
</dbReference>
<comment type="function">
    <text evidence="8">Also involved in hydrogenase metallocenter assembly, probably by participating in the nickel insertion step. This function in hydrogenase biosynthesis requires chaperone activity and the presence of the metal-binding domain, but not PPIase activity.</text>
</comment>
<evidence type="ECO:0000313" key="12">
    <source>
        <dbReference type="EMBL" id="GAU07458.1"/>
    </source>
</evidence>
<sequence length="169" mass="17841">MQKVENGLFVQVEYTGTLEDGQVFDTSKGRAPLEVAMGAGQMIPGFEAALVGMELGEKKTFTLAPDEAYGEHMEERIMDFPAEQIPEDMDPQVGQTIGVSTSEGQQMPALITHVDDEKVTLDLNHPLAGKSLTFAIEVVGISNESATQQASSCSSGGCSSCCGDCGCGE</sequence>
<dbReference type="InterPro" id="IPR046357">
    <property type="entry name" value="PPIase_dom_sf"/>
</dbReference>
<evidence type="ECO:0000256" key="9">
    <source>
        <dbReference type="PROSITE-ProRule" id="PRU00277"/>
    </source>
</evidence>
<dbReference type="GO" id="GO:0042026">
    <property type="term" value="P:protein refolding"/>
    <property type="evidence" value="ECO:0007669"/>
    <property type="project" value="UniProtKB-ARBA"/>
</dbReference>
<dbReference type="EMBL" id="BDFE01000004">
    <property type="protein sequence ID" value="GAU07458.1"/>
    <property type="molecule type" value="Genomic_DNA"/>
</dbReference>
<keyword evidence="4" id="KW-0963">Cytoplasm</keyword>
<comment type="caution">
    <text evidence="12">The sequence shown here is derived from an EMBL/GenBank/DDBJ whole genome shotgun (WGS) entry which is preliminary data.</text>
</comment>
<comment type="subcellular location">
    <subcellularLocation>
        <location evidence="2">Cytoplasm</location>
    </subcellularLocation>
</comment>
<dbReference type="PANTHER" id="PTHR47861">
    <property type="entry name" value="FKBP-TYPE PEPTIDYL-PROLYL CIS-TRANS ISOMERASE SLYD"/>
    <property type="match status" value="1"/>
</dbReference>
<evidence type="ECO:0000256" key="4">
    <source>
        <dbReference type="ARBA" id="ARBA00022490"/>
    </source>
</evidence>
<evidence type="ECO:0000313" key="13">
    <source>
        <dbReference type="Proteomes" id="UP000095200"/>
    </source>
</evidence>
<dbReference type="GO" id="GO:0005737">
    <property type="term" value="C:cytoplasm"/>
    <property type="evidence" value="ECO:0007669"/>
    <property type="project" value="UniProtKB-SubCell"/>
</dbReference>
<dbReference type="PROSITE" id="PS00197">
    <property type="entry name" value="2FE2S_FER_1"/>
    <property type="match status" value="1"/>
</dbReference>
<comment type="catalytic activity">
    <reaction evidence="1 9 10">
        <text>[protein]-peptidylproline (omega=180) = [protein]-peptidylproline (omega=0)</text>
        <dbReference type="Rhea" id="RHEA:16237"/>
        <dbReference type="Rhea" id="RHEA-COMP:10747"/>
        <dbReference type="Rhea" id="RHEA-COMP:10748"/>
        <dbReference type="ChEBI" id="CHEBI:83833"/>
        <dbReference type="ChEBI" id="CHEBI:83834"/>
        <dbReference type="EC" id="5.2.1.8"/>
    </reaction>
</comment>
<dbReference type="AlphaFoldDB" id="A0A194ADN9"/>
<dbReference type="Pfam" id="PF00254">
    <property type="entry name" value="FKBP_C"/>
    <property type="match status" value="1"/>
</dbReference>
<organism evidence="12 13">
    <name type="scientific">Desulfoplanes formicivorans</name>
    <dbReference type="NCBI Taxonomy" id="1592317"/>
    <lineage>
        <taxon>Bacteria</taxon>
        <taxon>Pseudomonadati</taxon>
        <taxon>Thermodesulfobacteriota</taxon>
        <taxon>Desulfovibrionia</taxon>
        <taxon>Desulfovibrionales</taxon>
        <taxon>Desulfoplanaceae</taxon>
        <taxon>Desulfoplanes</taxon>
    </lineage>
</organism>
<dbReference type="STRING" id="1592317.DPF_0140"/>